<evidence type="ECO:0000313" key="2">
    <source>
        <dbReference type="EMBL" id="JAD63389.1"/>
    </source>
</evidence>
<dbReference type="EMBL" id="GBRH01234506">
    <property type="protein sequence ID" value="JAD63389.1"/>
    <property type="molecule type" value="Transcribed_RNA"/>
</dbReference>
<feature type="compositionally biased region" description="Polar residues" evidence="1">
    <location>
        <begin position="51"/>
        <end position="60"/>
    </location>
</feature>
<proteinExistence type="predicted"/>
<feature type="compositionally biased region" description="Polar residues" evidence="1">
    <location>
        <begin position="34"/>
        <end position="43"/>
    </location>
</feature>
<feature type="region of interest" description="Disordered" evidence="1">
    <location>
        <begin position="1"/>
        <end position="60"/>
    </location>
</feature>
<protein>
    <submittedName>
        <fullName evidence="2">Uncharacterized protein</fullName>
    </submittedName>
</protein>
<evidence type="ECO:0000256" key="1">
    <source>
        <dbReference type="SAM" id="MobiDB-lite"/>
    </source>
</evidence>
<accession>A0A0A9BHC2</accession>
<name>A0A0A9BHC2_ARUDO</name>
<reference evidence="2" key="1">
    <citation type="submission" date="2014-09" db="EMBL/GenBank/DDBJ databases">
        <authorList>
            <person name="Magalhaes I.L.F."/>
            <person name="Oliveira U."/>
            <person name="Santos F.R."/>
            <person name="Vidigal T.H.D.A."/>
            <person name="Brescovit A.D."/>
            <person name="Santos A.J."/>
        </authorList>
    </citation>
    <scope>NUCLEOTIDE SEQUENCE</scope>
    <source>
        <tissue evidence="2">Shoot tissue taken approximately 20 cm above the soil surface</tissue>
    </source>
</reference>
<feature type="compositionally biased region" description="Basic and acidic residues" evidence="1">
    <location>
        <begin position="1"/>
        <end position="14"/>
    </location>
</feature>
<sequence length="60" mass="6758">MQILPKRTEQHDTRPNSISVQPTVFEADLDRSQGVGTIDNQQIARPPKTYGFNSHQPTNP</sequence>
<organism evidence="2">
    <name type="scientific">Arundo donax</name>
    <name type="common">Giant reed</name>
    <name type="synonym">Donax arundinaceus</name>
    <dbReference type="NCBI Taxonomy" id="35708"/>
    <lineage>
        <taxon>Eukaryota</taxon>
        <taxon>Viridiplantae</taxon>
        <taxon>Streptophyta</taxon>
        <taxon>Embryophyta</taxon>
        <taxon>Tracheophyta</taxon>
        <taxon>Spermatophyta</taxon>
        <taxon>Magnoliopsida</taxon>
        <taxon>Liliopsida</taxon>
        <taxon>Poales</taxon>
        <taxon>Poaceae</taxon>
        <taxon>PACMAD clade</taxon>
        <taxon>Arundinoideae</taxon>
        <taxon>Arundineae</taxon>
        <taxon>Arundo</taxon>
    </lineage>
</organism>
<dbReference type="AlphaFoldDB" id="A0A0A9BHC2"/>
<reference evidence="2" key="2">
    <citation type="journal article" date="2015" name="Data Brief">
        <title>Shoot transcriptome of the giant reed, Arundo donax.</title>
        <authorList>
            <person name="Barrero R.A."/>
            <person name="Guerrero F.D."/>
            <person name="Moolhuijzen P."/>
            <person name="Goolsby J.A."/>
            <person name="Tidwell J."/>
            <person name="Bellgard S.E."/>
            <person name="Bellgard M.I."/>
        </authorList>
    </citation>
    <scope>NUCLEOTIDE SEQUENCE</scope>
    <source>
        <tissue evidence="2">Shoot tissue taken approximately 20 cm above the soil surface</tissue>
    </source>
</reference>